<dbReference type="SUPFAM" id="SSF53822">
    <property type="entry name" value="Periplasmic binding protein-like I"/>
    <property type="match status" value="1"/>
</dbReference>
<dbReference type="Gene3D" id="3.40.50.2300">
    <property type="match status" value="2"/>
</dbReference>
<name>A0A1I5GMS0_PSUAM</name>
<feature type="chain" id="PRO_5011630510" evidence="2">
    <location>
        <begin position="23"/>
        <end position="346"/>
    </location>
</feature>
<sequence length="346" mass="36084">MRRPGVGAAIATAALLALTACAAAEPSGPPPPRPVRDCNLTMIPKNTDNPYFAAVRTGMVDAQRELGGDLSFVGPAAGDVTGQIQRIQSGRQRGSCVIGISAVDSSAVAPALDAARADGSRVISYDADVSDGSRGLFVNMATADELGRAQFEILARAMGNTGEFGIVSSQSTAEVTNGWIDVMIAQLDEAEYSGMRLVRTSYGDDDAKKSYDAAVALLRAHPNLRGIMAPTPIAMEASVKAATDLGVADRVVVTGLGNPGNQAELLKTGQVPAYVLWSPRDLGYLTYYAAAAYTAGEITGRAGETFAAGRLGRKTIGPGGEVVMGHPITFTQDNVDRYLHDFETTG</sequence>
<gene>
    <name evidence="4" type="ORF">SAMN05216207_104810</name>
</gene>
<dbReference type="PANTHER" id="PTHR30036:SF8">
    <property type="entry name" value="ABC-TYPE SUGAR TRANSPORT SYSTEM PERIPLASMIC COMPONENT-LIKE PROTEIN"/>
    <property type="match status" value="1"/>
</dbReference>
<dbReference type="InterPro" id="IPR025997">
    <property type="entry name" value="SBP_2_dom"/>
</dbReference>
<accession>A0A1I5GMS0</accession>
<dbReference type="InterPro" id="IPR050555">
    <property type="entry name" value="Bact_Solute-Bind_Prot2"/>
</dbReference>
<comment type="subcellular location">
    <subcellularLocation>
        <location evidence="1">Cell envelope</location>
    </subcellularLocation>
</comment>
<dbReference type="PROSITE" id="PS51257">
    <property type="entry name" value="PROKAR_LIPOPROTEIN"/>
    <property type="match status" value="1"/>
</dbReference>
<feature type="signal peptide" evidence="2">
    <location>
        <begin position="1"/>
        <end position="22"/>
    </location>
</feature>
<evidence type="ECO:0000313" key="5">
    <source>
        <dbReference type="Proteomes" id="UP000199614"/>
    </source>
</evidence>
<dbReference type="InterPro" id="IPR028082">
    <property type="entry name" value="Peripla_BP_I"/>
</dbReference>
<proteinExistence type="predicted"/>
<reference evidence="4 5" key="1">
    <citation type="submission" date="2016-10" db="EMBL/GenBank/DDBJ databases">
        <authorList>
            <person name="de Groot N.N."/>
        </authorList>
    </citation>
    <scope>NUCLEOTIDE SEQUENCE [LARGE SCALE GENOMIC DNA]</scope>
    <source>
        <strain evidence="4 5">CGMCC 4.1877</strain>
    </source>
</reference>
<dbReference type="Pfam" id="PF13407">
    <property type="entry name" value="Peripla_BP_4"/>
    <property type="match status" value="1"/>
</dbReference>
<dbReference type="GO" id="GO:0030288">
    <property type="term" value="C:outer membrane-bounded periplasmic space"/>
    <property type="evidence" value="ECO:0007669"/>
    <property type="project" value="TreeGrafter"/>
</dbReference>
<dbReference type="PANTHER" id="PTHR30036">
    <property type="entry name" value="D-XYLOSE-BINDING PERIPLASMIC PROTEIN"/>
    <property type="match status" value="1"/>
</dbReference>
<dbReference type="STRING" id="260086.SAMN05216207_104810"/>
<evidence type="ECO:0000256" key="1">
    <source>
        <dbReference type="ARBA" id="ARBA00004196"/>
    </source>
</evidence>
<keyword evidence="2" id="KW-0732">Signal</keyword>
<keyword evidence="5" id="KW-1185">Reference proteome</keyword>
<feature type="domain" description="Periplasmic binding protein" evidence="3">
    <location>
        <begin position="42"/>
        <end position="297"/>
    </location>
</feature>
<organism evidence="4 5">
    <name type="scientific">Pseudonocardia ammonioxydans</name>
    <dbReference type="NCBI Taxonomy" id="260086"/>
    <lineage>
        <taxon>Bacteria</taxon>
        <taxon>Bacillati</taxon>
        <taxon>Actinomycetota</taxon>
        <taxon>Actinomycetes</taxon>
        <taxon>Pseudonocardiales</taxon>
        <taxon>Pseudonocardiaceae</taxon>
        <taxon>Pseudonocardia</taxon>
    </lineage>
</organism>
<dbReference type="EMBL" id="FOUY01000048">
    <property type="protein sequence ID" value="SFO36861.1"/>
    <property type="molecule type" value="Genomic_DNA"/>
</dbReference>
<evidence type="ECO:0000313" key="4">
    <source>
        <dbReference type="EMBL" id="SFO36861.1"/>
    </source>
</evidence>
<dbReference type="AlphaFoldDB" id="A0A1I5GMS0"/>
<evidence type="ECO:0000259" key="3">
    <source>
        <dbReference type="Pfam" id="PF13407"/>
    </source>
</evidence>
<evidence type="ECO:0000256" key="2">
    <source>
        <dbReference type="SAM" id="SignalP"/>
    </source>
</evidence>
<protein>
    <submittedName>
        <fullName evidence="4">Monosaccharide ABC transporter substrate-binding protein, CUT2 family</fullName>
    </submittedName>
</protein>
<dbReference type="CDD" id="cd20000">
    <property type="entry name" value="PBP1_ABC_rhamnose"/>
    <property type="match status" value="1"/>
</dbReference>
<dbReference type="GO" id="GO:0030246">
    <property type="term" value="F:carbohydrate binding"/>
    <property type="evidence" value="ECO:0007669"/>
    <property type="project" value="TreeGrafter"/>
</dbReference>
<dbReference type="Proteomes" id="UP000199614">
    <property type="component" value="Unassembled WGS sequence"/>
</dbReference>